<protein>
    <recommendedName>
        <fullName evidence="1">DUF7919 domain-containing protein</fullName>
    </recommendedName>
</protein>
<evidence type="ECO:0000313" key="3">
    <source>
        <dbReference type="Proteomes" id="UP001582793"/>
    </source>
</evidence>
<feature type="domain" description="DUF7919" evidence="1">
    <location>
        <begin position="2"/>
        <end position="139"/>
    </location>
</feature>
<dbReference type="EMBL" id="JBCGDC010000023">
    <property type="protein sequence ID" value="MFB6393550.1"/>
    <property type="molecule type" value="Genomic_DNA"/>
</dbReference>
<organism evidence="2 3">
    <name type="scientific">Polymorphospora lycopeni</name>
    <dbReference type="NCBI Taxonomy" id="3140240"/>
    <lineage>
        <taxon>Bacteria</taxon>
        <taxon>Bacillati</taxon>
        <taxon>Actinomycetota</taxon>
        <taxon>Actinomycetes</taxon>
        <taxon>Micromonosporales</taxon>
        <taxon>Micromonosporaceae</taxon>
        <taxon>Polymorphospora</taxon>
    </lineage>
</organism>
<comment type="caution">
    <text evidence="2">The sequence shown here is derived from an EMBL/GenBank/DDBJ whole genome shotgun (WGS) entry which is preliminary data.</text>
</comment>
<accession>A0ABV5CNH5</accession>
<sequence length="164" mass="18447">MAYFEDLSAYSYTDVDTIEMDWGWLQLRPGYDRINVGWLDASRAFEQGPTPTWFAGALLDIIVVPRINTMRGYHRCQFCPARSDGSMLSVGHASGAILLGHTEIRVPAGPGRMFAAPSLIWHYVTAHSYRPPTEFIEAVGRYDHGWASEPSPWIPPTAERITFD</sequence>
<name>A0ABV5CNH5_9ACTN</name>
<dbReference type="InterPro" id="IPR057679">
    <property type="entry name" value="DUF7919"/>
</dbReference>
<dbReference type="Proteomes" id="UP001582793">
    <property type="component" value="Unassembled WGS sequence"/>
</dbReference>
<dbReference type="Pfam" id="PF25535">
    <property type="entry name" value="DUF7919"/>
    <property type="match status" value="1"/>
</dbReference>
<evidence type="ECO:0000313" key="2">
    <source>
        <dbReference type="EMBL" id="MFB6393550.1"/>
    </source>
</evidence>
<gene>
    <name evidence="2" type="ORF">AAFH96_10585</name>
</gene>
<proteinExistence type="predicted"/>
<evidence type="ECO:0000259" key="1">
    <source>
        <dbReference type="Pfam" id="PF25535"/>
    </source>
</evidence>
<dbReference type="RefSeq" id="WP_375733979.1">
    <property type="nucleotide sequence ID" value="NZ_JBCGDC010000023.1"/>
</dbReference>
<keyword evidence="3" id="KW-1185">Reference proteome</keyword>
<reference evidence="2 3" key="1">
    <citation type="submission" date="2024-04" db="EMBL/GenBank/DDBJ databases">
        <title>Polymorphospora sp. isolated from Baiyangdian Lake in Xiong'an New Area.</title>
        <authorList>
            <person name="Zhang X."/>
            <person name="Liu J."/>
        </authorList>
    </citation>
    <scope>NUCLEOTIDE SEQUENCE [LARGE SCALE GENOMIC DNA]</scope>
    <source>
        <strain evidence="2 3">2-325</strain>
    </source>
</reference>